<dbReference type="AlphaFoldDB" id="A0A1S5XVR5"/>
<feature type="domain" description="Cytochrome oxidase subunit II copper A binding" evidence="20">
    <location>
        <begin position="92"/>
        <end position="220"/>
    </location>
</feature>
<dbReference type="EMBL" id="KX090381">
    <property type="protein sequence ID" value="AQQ72792.1"/>
    <property type="molecule type" value="Genomic_DNA"/>
</dbReference>
<comment type="similarity">
    <text evidence="2 18">Belongs to the cytochrome c oxidase subunit 2 family.</text>
</comment>
<dbReference type="InterPro" id="IPR011759">
    <property type="entry name" value="Cyt_c_oxidase_su2_TM_dom"/>
</dbReference>
<keyword evidence="8 18" id="KW-0479">Metal-binding</keyword>
<evidence type="ECO:0000256" key="11">
    <source>
        <dbReference type="ARBA" id="ARBA00022967"/>
    </source>
</evidence>
<keyword evidence="7 18" id="KW-0812">Transmembrane</keyword>
<dbReference type="SUPFAM" id="SSF49503">
    <property type="entry name" value="Cupredoxins"/>
    <property type="match status" value="1"/>
</dbReference>
<dbReference type="Gene3D" id="1.10.287.90">
    <property type="match status" value="1"/>
</dbReference>
<evidence type="ECO:0000256" key="19">
    <source>
        <dbReference type="SAM" id="Phobius"/>
    </source>
</evidence>
<evidence type="ECO:0000313" key="22">
    <source>
        <dbReference type="EMBL" id="AQQ72792.1"/>
    </source>
</evidence>
<keyword evidence="14 18" id="KW-0186">Copper</keyword>
<evidence type="ECO:0000256" key="13">
    <source>
        <dbReference type="ARBA" id="ARBA00022989"/>
    </source>
</evidence>
<dbReference type="InterPro" id="IPR002429">
    <property type="entry name" value="CcO_II-like_C"/>
</dbReference>
<keyword evidence="12 18" id="KW-0249">Electron transport</keyword>
<dbReference type="GO" id="GO:0005507">
    <property type="term" value="F:copper ion binding"/>
    <property type="evidence" value="ECO:0007669"/>
    <property type="project" value="InterPro"/>
</dbReference>
<evidence type="ECO:0000256" key="17">
    <source>
        <dbReference type="ARBA" id="ARBA00049512"/>
    </source>
</evidence>
<dbReference type="Pfam" id="PF00116">
    <property type="entry name" value="COX2"/>
    <property type="match status" value="1"/>
</dbReference>
<dbReference type="PROSITE" id="PS00078">
    <property type="entry name" value="COX2"/>
    <property type="match status" value="1"/>
</dbReference>
<dbReference type="InterPro" id="IPR045187">
    <property type="entry name" value="CcO_II"/>
</dbReference>
<evidence type="ECO:0000256" key="10">
    <source>
        <dbReference type="ARBA" id="ARBA00022842"/>
    </source>
</evidence>
<comment type="cofactor">
    <cofactor evidence="18">
        <name>Cu cation</name>
        <dbReference type="ChEBI" id="CHEBI:23378"/>
    </cofactor>
    <text evidence="18">Binds a copper A center.</text>
</comment>
<evidence type="ECO:0000256" key="7">
    <source>
        <dbReference type="ARBA" id="ARBA00022692"/>
    </source>
</evidence>
<accession>A0A1S5XVR5</accession>
<proteinExistence type="inferred from homology"/>
<gene>
    <name evidence="22" type="primary">cox2</name>
</gene>
<dbReference type="PANTHER" id="PTHR22888:SF9">
    <property type="entry name" value="CYTOCHROME C OXIDASE SUBUNIT 2"/>
    <property type="match status" value="1"/>
</dbReference>
<protein>
    <recommendedName>
        <fullName evidence="4 18">Cytochrome c oxidase subunit 2</fullName>
    </recommendedName>
</protein>
<evidence type="ECO:0000256" key="1">
    <source>
        <dbReference type="ARBA" id="ARBA00004448"/>
    </source>
</evidence>
<evidence type="ECO:0000259" key="20">
    <source>
        <dbReference type="PROSITE" id="PS50857"/>
    </source>
</evidence>
<organism evidence="22">
    <name type="scientific">Microthoracius praelongiceps</name>
    <dbReference type="NCBI Taxonomy" id="1958934"/>
    <lineage>
        <taxon>Eukaryota</taxon>
        <taxon>Metazoa</taxon>
        <taxon>Ecdysozoa</taxon>
        <taxon>Arthropoda</taxon>
        <taxon>Hexapoda</taxon>
        <taxon>Insecta</taxon>
        <taxon>Pterygota</taxon>
        <taxon>Neoptera</taxon>
        <taxon>Paraneoptera</taxon>
        <taxon>Psocodea</taxon>
        <taxon>Troctomorpha</taxon>
        <taxon>Phthiraptera</taxon>
        <taxon>Anoplura</taxon>
        <taxon>Microthoraciidae</taxon>
        <taxon>Microthoracius</taxon>
    </lineage>
</organism>
<dbReference type="GO" id="GO:0042773">
    <property type="term" value="P:ATP synthesis coupled electron transport"/>
    <property type="evidence" value="ECO:0007669"/>
    <property type="project" value="TreeGrafter"/>
</dbReference>
<feature type="transmembrane region" description="Helical" evidence="19">
    <location>
        <begin position="23"/>
        <end position="43"/>
    </location>
</feature>
<evidence type="ECO:0000256" key="3">
    <source>
        <dbReference type="ARBA" id="ARBA00011164"/>
    </source>
</evidence>
<evidence type="ECO:0000256" key="8">
    <source>
        <dbReference type="ARBA" id="ARBA00022723"/>
    </source>
</evidence>
<dbReference type="Pfam" id="PF02790">
    <property type="entry name" value="COX2_TM"/>
    <property type="match status" value="1"/>
</dbReference>
<dbReference type="GO" id="GO:0005743">
    <property type="term" value="C:mitochondrial inner membrane"/>
    <property type="evidence" value="ECO:0007669"/>
    <property type="project" value="UniProtKB-SubCell"/>
</dbReference>
<evidence type="ECO:0000256" key="6">
    <source>
        <dbReference type="ARBA" id="ARBA00022660"/>
    </source>
</evidence>
<name>A0A1S5XVR5_9NEOP</name>
<dbReference type="PRINTS" id="PR01166">
    <property type="entry name" value="CYCOXIDASEII"/>
</dbReference>
<evidence type="ECO:0000256" key="9">
    <source>
        <dbReference type="ARBA" id="ARBA00022792"/>
    </source>
</evidence>
<reference evidence="22" key="1">
    <citation type="journal article" date="2017" name="Genome Biol. Evol.">
        <title>The mitochondrial genome of the guanaco louse, Microthoracius praelongiceps: insights into the ancestral mitochondrial karyotype of sucking lice (Anoplura, Insecta).</title>
        <authorList>
            <person name="Shao R."/>
            <person name="Li H."/>
            <person name="Barker S.C."/>
            <person name="Song S."/>
        </authorList>
    </citation>
    <scope>NUCLEOTIDE SEQUENCE</scope>
</reference>
<keyword evidence="5 18" id="KW-0813">Transport</keyword>
<comment type="subunit">
    <text evidence="3">Component of the cytochrome c oxidase (complex IV, CIV), a multisubunit enzyme composed of a catalytic core of 3 subunits and several supernumerary subunits. The complex exists as a monomer or a dimer and forms supercomplexes (SCs) in the inner mitochondrial membrane with ubiquinol-cytochrome c oxidoreductase (cytochrome b-c1 complex, complex III, CIII).</text>
</comment>
<evidence type="ECO:0000256" key="14">
    <source>
        <dbReference type="ARBA" id="ARBA00023008"/>
    </source>
</evidence>
<keyword evidence="16 18" id="KW-0472">Membrane</keyword>
<evidence type="ECO:0000259" key="21">
    <source>
        <dbReference type="PROSITE" id="PS50999"/>
    </source>
</evidence>
<evidence type="ECO:0000256" key="16">
    <source>
        <dbReference type="ARBA" id="ARBA00023136"/>
    </source>
</evidence>
<dbReference type="InterPro" id="IPR001505">
    <property type="entry name" value="Copper_CuA"/>
</dbReference>
<dbReference type="Gene3D" id="2.60.40.420">
    <property type="entry name" value="Cupredoxins - blue copper proteins"/>
    <property type="match status" value="1"/>
</dbReference>
<keyword evidence="13 19" id="KW-1133">Transmembrane helix</keyword>
<geneLocation type="mitochondrion" evidence="22"/>
<keyword evidence="15 18" id="KW-0496">Mitochondrion</keyword>
<evidence type="ECO:0000256" key="2">
    <source>
        <dbReference type="ARBA" id="ARBA00007866"/>
    </source>
</evidence>
<keyword evidence="10" id="KW-0460">Magnesium</keyword>
<comment type="subcellular location">
    <subcellularLocation>
        <location evidence="1 18">Mitochondrion inner membrane</location>
        <topology evidence="1 18">Multi-pass membrane protein</topology>
    </subcellularLocation>
</comment>
<comment type="catalytic activity">
    <reaction evidence="17">
        <text>4 Fe(II)-[cytochrome c] + O2 + 8 H(+)(in) = 4 Fe(III)-[cytochrome c] + 2 H2O + 4 H(+)(out)</text>
        <dbReference type="Rhea" id="RHEA:11436"/>
        <dbReference type="Rhea" id="RHEA-COMP:10350"/>
        <dbReference type="Rhea" id="RHEA-COMP:14399"/>
        <dbReference type="ChEBI" id="CHEBI:15377"/>
        <dbReference type="ChEBI" id="CHEBI:15378"/>
        <dbReference type="ChEBI" id="CHEBI:15379"/>
        <dbReference type="ChEBI" id="CHEBI:29033"/>
        <dbReference type="ChEBI" id="CHEBI:29034"/>
        <dbReference type="EC" id="7.1.1.9"/>
    </reaction>
    <physiologicalReaction direction="left-to-right" evidence="17">
        <dbReference type="Rhea" id="RHEA:11437"/>
    </physiologicalReaction>
</comment>
<comment type="function">
    <text evidence="18">Component of the cytochrome c oxidase, the last enzyme in the mitochondrial electron transport chain which drives oxidative phosphorylation. The respiratory chain contains 3 multisubunit complexes succinate dehydrogenase (complex II, CII), ubiquinol-cytochrome c oxidoreductase (cytochrome b-c1 complex, complex III, CIII) and cytochrome c oxidase (complex IV, CIV), that cooperate to transfer electrons derived from NADH and succinate to molecular oxygen, creating an electrochemical gradient over the inner membrane that drives transmembrane transport and the ATP synthase. Cytochrome c oxidase is the component of the respiratory chain that catalyzes the reduction of oxygen to water. Electrons originating from reduced cytochrome c in the intermembrane space (IMS) are transferred via the dinuclear copper A center (CU(A)) of subunit 2 and heme A of subunit 1 to the active site in subunit 1, a binuclear center (BNC) formed by heme A3 and copper B (CU(B)). The BNC reduces molecular oxygen to 2 water molecules using 4 electrons from cytochrome c in the IMS and 4 protons from the mitochondrial matrix.</text>
</comment>
<dbReference type="GO" id="GO:0004129">
    <property type="term" value="F:cytochrome-c oxidase activity"/>
    <property type="evidence" value="ECO:0007669"/>
    <property type="project" value="UniProtKB-EC"/>
</dbReference>
<dbReference type="PANTHER" id="PTHR22888">
    <property type="entry name" value="CYTOCHROME C OXIDASE, SUBUNIT II"/>
    <property type="match status" value="1"/>
</dbReference>
<evidence type="ECO:0000256" key="15">
    <source>
        <dbReference type="ARBA" id="ARBA00023128"/>
    </source>
</evidence>
<dbReference type="SUPFAM" id="SSF81464">
    <property type="entry name" value="Cytochrome c oxidase subunit II-like, transmembrane region"/>
    <property type="match status" value="1"/>
</dbReference>
<dbReference type="InterPro" id="IPR008972">
    <property type="entry name" value="Cupredoxin"/>
</dbReference>
<keyword evidence="11" id="KW-1278">Translocase</keyword>
<keyword evidence="6 18" id="KW-0679">Respiratory chain</keyword>
<keyword evidence="9 18" id="KW-0999">Mitochondrion inner membrane</keyword>
<sequence>MSSWGQISFMNSSSPVMFFIESVYDWVMIVLMIVVSSVFYMMAALSQVSGLNRSLISAEKLEIVWTVLPVIALVTLAFPSLHCLYLLDEVSSPMVSMKAIGHQWFWSYELMDWGSISFNSYLKNESMMPRLLASEMVPLPSKVEIRLITTSTDVIHSWSVPSLGVKLDAIPGRLNQTLIYSHKVGPTYGQCSEICGSLHSFMPIGINFMPADLFLSWVKVQ</sequence>
<feature type="domain" description="Cytochrome oxidase subunit II transmembrane region profile" evidence="21">
    <location>
        <begin position="1"/>
        <end position="91"/>
    </location>
</feature>
<evidence type="ECO:0000256" key="5">
    <source>
        <dbReference type="ARBA" id="ARBA00022448"/>
    </source>
</evidence>
<evidence type="ECO:0000256" key="4">
    <source>
        <dbReference type="ARBA" id="ARBA00015946"/>
    </source>
</evidence>
<dbReference type="PROSITE" id="PS50999">
    <property type="entry name" value="COX2_TM"/>
    <property type="match status" value="1"/>
</dbReference>
<dbReference type="PROSITE" id="PS50857">
    <property type="entry name" value="COX2_CUA"/>
    <property type="match status" value="1"/>
</dbReference>
<dbReference type="InterPro" id="IPR036257">
    <property type="entry name" value="Cyt_c_oxidase_su2_TM_sf"/>
</dbReference>
<evidence type="ECO:0000256" key="12">
    <source>
        <dbReference type="ARBA" id="ARBA00022982"/>
    </source>
</evidence>
<feature type="transmembrane region" description="Helical" evidence="19">
    <location>
        <begin position="63"/>
        <end position="87"/>
    </location>
</feature>
<evidence type="ECO:0000256" key="18">
    <source>
        <dbReference type="RuleBase" id="RU000457"/>
    </source>
</evidence>